<dbReference type="InterPro" id="IPR027417">
    <property type="entry name" value="P-loop_NTPase"/>
</dbReference>
<dbReference type="InterPro" id="IPR036628">
    <property type="entry name" value="Clp_N_dom_sf"/>
</dbReference>
<evidence type="ECO:0000256" key="3">
    <source>
        <dbReference type="ARBA" id="ARBA00022840"/>
    </source>
</evidence>
<dbReference type="GO" id="GO:0034605">
    <property type="term" value="P:cellular response to heat"/>
    <property type="evidence" value="ECO:0007669"/>
    <property type="project" value="TreeGrafter"/>
</dbReference>
<dbReference type="EMBL" id="MGEH01000013">
    <property type="protein sequence ID" value="OGL79318.1"/>
    <property type="molecule type" value="Genomic_DNA"/>
</dbReference>
<evidence type="ECO:0000313" key="9">
    <source>
        <dbReference type="EMBL" id="OGL79318.1"/>
    </source>
</evidence>
<keyword evidence="1 5" id="KW-0677">Repeat</keyword>
<dbReference type="PROSITE" id="PS00870">
    <property type="entry name" value="CLPAB_1"/>
    <property type="match status" value="1"/>
</dbReference>
<dbReference type="GO" id="GO:0006355">
    <property type="term" value="P:regulation of DNA-templated transcription"/>
    <property type="evidence" value="ECO:0007669"/>
    <property type="project" value="InterPro"/>
</dbReference>
<dbReference type="InterPro" id="IPR003593">
    <property type="entry name" value="AAA+_ATPase"/>
</dbReference>
<dbReference type="SMART" id="SM00382">
    <property type="entry name" value="AAA"/>
    <property type="match status" value="2"/>
</dbReference>
<dbReference type="InterPro" id="IPR004176">
    <property type="entry name" value="Clp_R_N"/>
</dbReference>
<organism evidence="9 10">
    <name type="scientific">Candidatus Uhrbacteria bacterium RIFCSPHIGHO2_12_FULL_60_25</name>
    <dbReference type="NCBI Taxonomy" id="1802399"/>
    <lineage>
        <taxon>Bacteria</taxon>
        <taxon>Candidatus Uhriibacteriota</taxon>
    </lineage>
</organism>
<protein>
    <recommendedName>
        <fullName evidence="11">Clp R domain-containing protein</fullName>
    </recommendedName>
</protein>
<sequence length="827" mass="90732">MFEPDFLARFTTHLKEALQKALGFSVHSGRQLVEPGDLIVGLLHEKGSIGAEILMKAGITLEAAEKAFKGTPDPTQRGSTATPDLSVAVKRVLERCILMAHLHDHKYVGTEHLVGALLAVELPDVRAFIANAGASLDQLKEQISQILTSTSKFPDLAVPNAGLDGEPETPSAPKTTPMGRGRMASALEAFARELTLPKTADALDPVIGRERELDRVIEILCRRTKNNPILLGDPGVGKTAIVEGLAKRLAAGDVPDALHSKRLLSVDLALTVAGTMYRGEFEARLKQLVDEVKADPNIILFIDEVHNIVGAGSTSGSLDAANIMKPALARGEIRCIGATTWNEYKKYIEPDAALERRFQPVTVEEPSADATRGMLEGVRERYATYHGVLYDDAALDAAVSLAERYLTDRMFPDKAIDLMDESAASVVAARRNHEAMERLRTLEAAAVAAGEAKDTAVAEQRMDDATRLKKEEATLQHEFASLSSNLTKKRDATPMRVRMEDVAMVVARIANVPLETILATERERMADIETRLAAHIVGQDAAVRLVADAVRKARLGLNDERRPKVTMLFAGPSGTGKTEMARTLARELFGRDDALLKLDMSEFGEGHSASKLLGSPAGYVGYRESNRFTDQIRKRPHSVVCFDEIEKAHPEVQHILLQLLEDGRVTDATGRHVSFRQAYIILTSNVGADAVSKKSLGFDGDDLSRGDAFERFVKSEIEDRFRTELLNRLDHIVVFKPLKEEHMREIVKRELQAALKRVEDAQRVACSAGDDVVTWLLTRPLPEKEGARAARRLVDREVTDFVGRLLSTKPGKKKIILKATKKGLVAV</sequence>
<dbReference type="Pfam" id="PF17871">
    <property type="entry name" value="AAA_lid_9"/>
    <property type="match status" value="1"/>
</dbReference>
<gene>
    <name evidence="9" type="ORF">A3E39_04605</name>
</gene>
<feature type="region of interest" description="Disordered" evidence="6">
    <location>
        <begin position="160"/>
        <end position="179"/>
    </location>
</feature>
<dbReference type="Gene3D" id="1.10.8.60">
    <property type="match status" value="2"/>
</dbReference>
<evidence type="ECO:0008006" key="11">
    <source>
        <dbReference type="Google" id="ProtNLM"/>
    </source>
</evidence>
<dbReference type="PANTHER" id="PTHR11638:SF18">
    <property type="entry name" value="HEAT SHOCK PROTEIN 104"/>
    <property type="match status" value="1"/>
</dbReference>
<dbReference type="FunFam" id="3.40.50.300:FF:000010">
    <property type="entry name" value="Chaperone clpB 1, putative"/>
    <property type="match status" value="1"/>
</dbReference>
<evidence type="ECO:0000256" key="6">
    <source>
        <dbReference type="SAM" id="MobiDB-lite"/>
    </source>
</evidence>
<dbReference type="SMART" id="SM01086">
    <property type="entry name" value="ClpB_D2-small"/>
    <property type="match status" value="1"/>
</dbReference>
<dbReference type="InterPro" id="IPR002078">
    <property type="entry name" value="Sigma_54_int"/>
</dbReference>
<dbReference type="GO" id="GO:0016887">
    <property type="term" value="F:ATP hydrolysis activity"/>
    <property type="evidence" value="ECO:0007669"/>
    <property type="project" value="InterPro"/>
</dbReference>
<dbReference type="Pfam" id="PF10431">
    <property type="entry name" value="ClpB_D2-small"/>
    <property type="match status" value="1"/>
</dbReference>
<dbReference type="Gene3D" id="1.10.1780.10">
    <property type="entry name" value="Clp, N-terminal domain"/>
    <property type="match status" value="1"/>
</dbReference>
<evidence type="ECO:0000313" key="10">
    <source>
        <dbReference type="Proteomes" id="UP000176603"/>
    </source>
</evidence>
<dbReference type="InterPro" id="IPR019489">
    <property type="entry name" value="Clp_ATPase_C"/>
</dbReference>
<reference evidence="9 10" key="1">
    <citation type="journal article" date="2016" name="Nat. Commun.">
        <title>Thousands of microbial genomes shed light on interconnected biogeochemical processes in an aquifer system.</title>
        <authorList>
            <person name="Anantharaman K."/>
            <person name="Brown C.T."/>
            <person name="Hug L.A."/>
            <person name="Sharon I."/>
            <person name="Castelle C.J."/>
            <person name="Probst A.J."/>
            <person name="Thomas B.C."/>
            <person name="Singh A."/>
            <person name="Wilkins M.J."/>
            <person name="Karaoz U."/>
            <person name="Brodie E.L."/>
            <person name="Williams K.H."/>
            <person name="Hubbard S.S."/>
            <person name="Banfield J.F."/>
        </authorList>
    </citation>
    <scope>NUCLEOTIDE SEQUENCE [LARGE SCALE GENOMIC DNA]</scope>
</reference>
<dbReference type="InterPro" id="IPR018368">
    <property type="entry name" value="ClpA/B_CS1"/>
</dbReference>
<dbReference type="InterPro" id="IPR003959">
    <property type="entry name" value="ATPase_AAA_core"/>
</dbReference>
<evidence type="ECO:0000256" key="5">
    <source>
        <dbReference type="PROSITE-ProRule" id="PRU01251"/>
    </source>
</evidence>
<dbReference type="SUPFAM" id="SSF52540">
    <property type="entry name" value="P-loop containing nucleoside triphosphate hydrolases"/>
    <property type="match status" value="2"/>
</dbReference>
<dbReference type="CDD" id="cd19499">
    <property type="entry name" value="RecA-like_ClpB_Hsp104-like"/>
    <property type="match status" value="1"/>
</dbReference>
<dbReference type="PROSITE" id="PS51903">
    <property type="entry name" value="CLP_R"/>
    <property type="match status" value="1"/>
</dbReference>
<accession>A0A1F7UNN3</accession>
<keyword evidence="4" id="KW-0143">Chaperone</keyword>
<comment type="caution">
    <text evidence="9">The sequence shown here is derived from an EMBL/GenBank/DDBJ whole genome shotgun (WGS) entry which is preliminary data.</text>
</comment>
<dbReference type="Pfam" id="PF00004">
    <property type="entry name" value="AAA"/>
    <property type="match status" value="1"/>
</dbReference>
<dbReference type="CDD" id="cd00009">
    <property type="entry name" value="AAA"/>
    <property type="match status" value="1"/>
</dbReference>
<keyword evidence="2" id="KW-0547">Nucleotide-binding</keyword>
<dbReference type="PRINTS" id="PR00300">
    <property type="entry name" value="CLPPROTEASEA"/>
</dbReference>
<dbReference type="GO" id="GO:0005524">
    <property type="term" value="F:ATP binding"/>
    <property type="evidence" value="ECO:0007669"/>
    <property type="project" value="UniProtKB-KW"/>
</dbReference>
<dbReference type="STRING" id="1802399.A3E39_04605"/>
<dbReference type="FunFam" id="3.40.50.300:FF:000025">
    <property type="entry name" value="ATP-dependent Clp protease subunit"/>
    <property type="match status" value="1"/>
</dbReference>
<dbReference type="GO" id="GO:0005737">
    <property type="term" value="C:cytoplasm"/>
    <property type="evidence" value="ECO:0007669"/>
    <property type="project" value="TreeGrafter"/>
</dbReference>
<evidence type="ECO:0000256" key="2">
    <source>
        <dbReference type="ARBA" id="ARBA00022741"/>
    </source>
</evidence>
<dbReference type="SUPFAM" id="SSF81923">
    <property type="entry name" value="Double Clp-N motif"/>
    <property type="match status" value="1"/>
</dbReference>
<keyword evidence="3" id="KW-0067">ATP-binding</keyword>
<evidence type="ECO:0000259" key="7">
    <source>
        <dbReference type="PROSITE" id="PS50045"/>
    </source>
</evidence>
<dbReference type="Gene3D" id="4.10.860.10">
    <property type="entry name" value="UVR domain"/>
    <property type="match status" value="1"/>
</dbReference>
<dbReference type="InterPro" id="IPR041546">
    <property type="entry name" value="ClpA/ClpB_AAA_lid"/>
</dbReference>
<dbReference type="Pfam" id="PF02861">
    <property type="entry name" value="Clp_N"/>
    <property type="match status" value="1"/>
</dbReference>
<dbReference type="InterPro" id="IPR001270">
    <property type="entry name" value="ClpA/B"/>
</dbReference>
<evidence type="ECO:0000259" key="8">
    <source>
        <dbReference type="PROSITE" id="PS51903"/>
    </source>
</evidence>
<dbReference type="Proteomes" id="UP000176603">
    <property type="component" value="Unassembled WGS sequence"/>
</dbReference>
<dbReference type="Pfam" id="PF07724">
    <property type="entry name" value="AAA_2"/>
    <property type="match status" value="1"/>
</dbReference>
<feature type="domain" description="Clp R" evidence="8">
    <location>
        <begin position="7"/>
        <end position="149"/>
    </location>
</feature>
<dbReference type="PROSITE" id="PS50045">
    <property type="entry name" value="SIGMA54_INTERACT_4"/>
    <property type="match status" value="1"/>
</dbReference>
<name>A0A1F7UNN3_9BACT</name>
<dbReference type="AlphaFoldDB" id="A0A1F7UNN3"/>
<dbReference type="InterPro" id="IPR050130">
    <property type="entry name" value="ClpA_ClpB"/>
</dbReference>
<proteinExistence type="predicted"/>
<evidence type="ECO:0000256" key="4">
    <source>
        <dbReference type="ARBA" id="ARBA00023186"/>
    </source>
</evidence>
<dbReference type="PANTHER" id="PTHR11638">
    <property type="entry name" value="ATP-DEPENDENT CLP PROTEASE"/>
    <property type="match status" value="1"/>
</dbReference>
<dbReference type="Gene3D" id="3.40.50.300">
    <property type="entry name" value="P-loop containing nucleotide triphosphate hydrolases"/>
    <property type="match status" value="2"/>
</dbReference>
<evidence type="ECO:0000256" key="1">
    <source>
        <dbReference type="ARBA" id="ARBA00022737"/>
    </source>
</evidence>
<feature type="domain" description="Sigma-54 factor interaction" evidence="7">
    <location>
        <begin position="536"/>
        <end position="746"/>
    </location>
</feature>